<dbReference type="EMBL" id="CP003155">
    <property type="protein sequence ID" value="AEV30463.1"/>
    <property type="molecule type" value="Genomic_DNA"/>
</dbReference>
<dbReference type="AlphaFoldDB" id="G8QVT9"/>
<evidence type="ECO:0000313" key="4">
    <source>
        <dbReference type="Proteomes" id="UP000005632"/>
    </source>
</evidence>
<keyword evidence="2" id="KW-1133">Transmembrane helix</keyword>
<keyword evidence="4" id="KW-1185">Reference proteome</keyword>
<evidence type="ECO:0008006" key="5">
    <source>
        <dbReference type="Google" id="ProtNLM"/>
    </source>
</evidence>
<dbReference type="Gene3D" id="3.40.50.1010">
    <property type="entry name" value="5'-nuclease"/>
    <property type="match status" value="1"/>
</dbReference>
<gene>
    <name evidence="3" type="ordered locus">SpiGrapes_2705</name>
</gene>
<evidence type="ECO:0000256" key="2">
    <source>
        <dbReference type="SAM" id="Phobius"/>
    </source>
</evidence>
<dbReference type="Proteomes" id="UP000005632">
    <property type="component" value="Chromosome"/>
</dbReference>
<evidence type="ECO:0000313" key="3">
    <source>
        <dbReference type="EMBL" id="AEV30463.1"/>
    </source>
</evidence>
<keyword evidence="1" id="KW-0175">Coiled coil</keyword>
<evidence type="ECO:0000256" key="1">
    <source>
        <dbReference type="SAM" id="Coils"/>
    </source>
</evidence>
<sequence>MARLLRKRTPIPKVEMIASDDVTGVLSAEFGMSKEKTLSILRSVGISLDGKNPASEMNLYREVIACKMGDNHRFKSSDEAYEATLDEQLRSFDEIYVDTAPIIQEDWFLHFVSDAEPILKRRKKKMIILEKTLEELHGLKDNQEKDKEVRIRSTIRPDMIRSLARKGLVRIGDTGSVGIADDHLVNLFAVQGKTKNLMLVTQDRGLSERIVHLSHEMANESSSLAKVSFLKRLFGKKEDLAPKTHQMIACKLTENGILKRCYICPECNESYYDDLLDCDGIVLCGRCYLDLKEKDAKLEAEQQMQRELEVKQEEERQRKVQKEQEALLREKQQVTVEQTINRKKRKYLIIGIMVVVIVLLLVLQMI</sequence>
<proteinExistence type="predicted"/>
<keyword evidence="2" id="KW-0812">Transmembrane</keyword>
<feature type="coiled-coil region" evidence="1">
    <location>
        <begin position="291"/>
        <end position="331"/>
    </location>
</feature>
<name>G8QVT9_SPHPG</name>
<accession>G8QVT9</accession>
<dbReference type="RefSeq" id="WP_014271303.1">
    <property type="nucleotide sequence ID" value="NC_016633.1"/>
</dbReference>
<reference evidence="3 4" key="1">
    <citation type="submission" date="2011-11" db="EMBL/GenBank/DDBJ databases">
        <title>Complete sequence of Spirochaeta sp. grapes.</title>
        <authorList>
            <consortium name="US DOE Joint Genome Institute"/>
            <person name="Lucas S."/>
            <person name="Han J."/>
            <person name="Lapidus A."/>
            <person name="Cheng J.-F."/>
            <person name="Goodwin L."/>
            <person name="Pitluck S."/>
            <person name="Peters L."/>
            <person name="Ovchinnikova G."/>
            <person name="Munk A.C."/>
            <person name="Detter J.C."/>
            <person name="Han C."/>
            <person name="Tapia R."/>
            <person name="Land M."/>
            <person name="Hauser L."/>
            <person name="Kyrpides N."/>
            <person name="Ivanova N."/>
            <person name="Pagani I."/>
            <person name="Ritalahtilisa K."/>
            <person name="Loeffler F."/>
            <person name="Woyke T."/>
        </authorList>
    </citation>
    <scope>NUCLEOTIDE SEQUENCE [LARGE SCALE GENOMIC DNA]</scope>
    <source>
        <strain evidence="4">ATCC BAA-1885 / DSM 22778 / Grapes</strain>
    </source>
</reference>
<dbReference type="OrthoDB" id="369416at2"/>
<protein>
    <recommendedName>
        <fullName evidence="5">PIN domain-containing protein</fullName>
    </recommendedName>
</protein>
<keyword evidence="2" id="KW-0472">Membrane</keyword>
<organism evidence="3 4">
    <name type="scientific">Sphaerochaeta pleomorpha (strain ATCC BAA-1885 / DSM 22778 / Grapes)</name>
    <dbReference type="NCBI Taxonomy" id="158190"/>
    <lineage>
        <taxon>Bacteria</taxon>
        <taxon>Pseudomonadati</taxon>
        <taxon>Spirochaetota</taxon>
        <taxon>Spirochaetia</taxon>
        <taxon>Spirochaetales</taxon>
        <taxon>Sphaerochaetaceae</taxon>
        <taxon>Sphaerochaeta</taxon>
    </lineage>
</organism>
<dbReference type="HOGENOM" id="CLU_756268_0_0_12"/>
<feature type="transmembrane region" description="Helical" evidence="2">
    <location>
        <begin position="347"/>
        <end position="365"/>
    </location>
</feature>
<dbReference type="KEGG" id="sgp:SpiGrapes_2705"/>
<dbReference type="STRING" id="158190.SpiGrapes_2705"/>